<name>A0A6J8BWS5_MYTCO</name>
<keyword evidence="1" id="KW-0175">Coiled coil</keyword>
<dbReference type="OrthoDB" id="6058450at2759"/>
<dbReference type="AlphaFoldDB" id="A0A6J8BWS5"/>
<dbReference type="GO" id="GO:0061630">
    <property type="term" value="F:ubiquitin protein ligase activity"/>
    <property type="evidence" value="ECO:0007669"/>
    <property type="project" value="TreeGrafter"/>
</dbReference>
<protein>
    <recommendedName>
        <fullName evidence="4">B box-type domain-containing protein</fullName>
    </recommendedName>
</protein>
<accession>A0A6J8BWS5</accession>
<evidence type="ECO:0000313" key="3">
    <source>
        <dbReference type="Proteomes" id="UP000507470"/>
    </source>
</evidence>
<keyword evidence="3" id="KW-1185">Reference proteome</keyword>
<evidence type="ECO:0000256" key="1">
    <source>
        <dbReference type="SAM" id="Coils"/>
    </source>
</evidence>
<dbReference type="EMBL" id="CACVKT020004176">
    <property type="protein sequence ID" value="CAC5388518.1"/>
    <property type="molecule type" value="Genomic_DNA"/>
</dbReference>
<dbReference type="Proteomes" id="UP000507470">
    <property type="component" value="Unassembled WGS sequence"/>
</dbReference>
<dbReference type="PANTHER" id="PTHR25462:SF296">
    <property type="entry name" value="MEIOTIC P26, ISOFORM F"/>
    <property type="match status" value="1"/>
</dbReference>
<dbReference type="PANTHER" id="PTHR25462">
    <property type="entry name" value="BONUS, ISOFORM C-RELATED"/>
    <property type="match status" value="1"/>
</dbReference>
<evidence type="ECO:0008006" key="4">
    <source>
        <dbReference type="Google" id="ProtNLM"/>
    </source>
</evidence>
<dbReference type="SUPFAM" id="SSF101898">
    <property type="entry name" value="NHL repeat"/>
    <property type="match status" value="1"/>
</dbReference>
<dbReference type="Gene3D" id="3.30.160.60">
    <property type="entry name" value="Classic Zinc Finger"/>
    <property type="match status" value="1"/>
</dbReference>
<evidence type="ECO:0000313" key="2">
    <source>
        <dbReference type="EMBL" id="CAC5388518.1"/>
    </source>
</evidence>
<proteinExistence type="predicted"/>
<dbReference type="Gene3D" id="2.120.10.30">
    <property type="entry name" value="TolB, C-terminal domain"/>
    <property type="match status" value="1"/>
</dbReference>
<dbReference type="InterPro" id="IPR011042">
    <property type="entry name" value="6-blade_b-propeller_TolB-like"/>
</dbReference>
<feature type="coiled-coil region" evidence="1">
    <location>
        <begin position="188"/>
        <end position="248"/>
    </location>
</feature>
<gene>
    <name evidence="2" type="ORF">MCOR_23774</name>
</gene>
<sequence>METVSFLCSPCINEESSKTVSDAIAFCFECKEHFCKICSELHSKFPPMKDHSVIPCTHMTAFPIDILNKTFQCDLHPEERAQYYCSFHCNTFCFVCLTETHRRCSFRKLSDVSKGVKESNSFTEMQNQLAMKCKSMKNLLNSKLENLSDMLRQKTEIETELSSYISCINTYLLDLIRNVKTVYDQELQKLQKKDIEQAQIREKELRKQRNDLENISKFCSDDVTFLCIKEIERSFRNKEDEIENILTQPNRTDLAINGIDKIKALLINVEKLEIEPLKKHIPDDIITLSPAQLTVQSDTRASMTGTRLTLKEHIDIAKMGVKEPVIIDCTIFKSGQIIAIEQTHTCLLEFTSSGKLYRNVKISSQALGITAIDANLFALTQSGRDTVQIYNKQRMSSIFEVSIRDHCSGITKYSDSNVVVGCNAGGLVLIGRNGEKEKVFHTKELMHLNQNICLTSNEKGQIFCSFSKNNTVLSIDSRGKLRFTFESDKLRSPRGVTGDGNNNIFVSGYDTNNIIWISNDGKNSKEVLNSRNGIQNPRGIDYDKTLKVLTVCNKNGSQMSIYSMQ</sequence>
<organism evidence="2 3">
    <name type="scientific">Mytilus coruscus</name>
    <name type="common">Sea mussel</name>
    <dbReference type="NCBI Taxonomy" id="42192"/>
    <lineage>
        <taxon>Eukaryota</taxon>
        <taxon>Metazoa</taxon>
        <taxon>Spiralia</taxon>
        <taxon>Lophotrochozoa</taxon>
        <taxon>Mollusca</taxon>
        <taxon>Bivalvia</taxon>
        <taxon>Autobranchia</taxon>
        <taxon>Pteriomorphia</taxon>
        <taxon>Mytilida</taxon>
        <taxon>Mytiloidea</taxon>
        <taxon>Mytilidae</taxon>
        <taxon>Mytilinae</taxon>
        <taxon>Mytilus</taxon>
    </lineage>
</organism>
<dbReference type="SUPFAM" id="SSF57845">
    <property type="entry name" value="B-box zinc-binding domain"/>
    <property type="match status" value="1"/>
</dbReference>
<dbReference type="CDD" id="cd19757">
    <property type="entry name" value="Bbox1"/>
    <property type="match status" value="1"/>
</dbReference>
<reference evidence="2 3" key="1">
    <citation type="submission" date="2020-06" db="EMBL/GenBank/DDBJ databases">
        <authorList>
            <person name="Li R."/>
            <person name="Bekaert M."/>
        </authorList>
    </citation>
    <scope>NUCLEOTIDE SEQUENCE [LARGE SCALE GENOMIC DNA]</scope>
    <source>
        <strain evidence="3">wild</strain>
    </source>
</reference>
<dbReference type="InterPro" id="IPR047153">
    <property type="entry name" value="TRIM45/56/19-like"/>
</dbReference>